<feature type="region of interest" description="Disordered" evidence="2">
    <location>
        <begin position="209"/>
        <end position="238"/>
    </location>
</feature>
<feature type="repeat" description="WD" evidence="1">
    <location>
        <begin position="149"/>
        <end position="188"/>
    </location>
</feature>
<dbReference type="EMBL" id="JARAWN010000005">
    <property type="protein sequence ID" value="MDX3128569.1"/>
    <property type="molecule type" value="Genomic_DNA"/>
</dbReference>
<dbReference type="Gene3D" id="2.130.10.10">
    <property type="entry name" value="YVTN repeat-like/Quinoprotein amine dehydrogenase"/>
    <property type="match status" value="2"/>
</dbReference>
<gene>
    <name evidence="3" type="ORF">PV367_01835</name>
</gene>
<dbReference type="Pfam" id="PF00400">
    <property type="entry name" value="WD40"/>
    <property type="match status" value="3"/>
</dbReference>
<evidence type="ECO:0000313" key="4">
    <source>
        <dbReference type="Proteomes" id="UP001273589"/>
    </source>
</evidence>
<dbReference type="PROSITE" id="PS50082">
    <property type="entry name" value="WD_REPEATS_2"/>
    <property type="match status" value="1"/>
</dbReference>
<reference evidence="3" key="1">
    <citation type="journal article" date="2023" name="Microb. Genom.">
        <title>Mesoterricola silvestris gen. nov., sp. nov., Mesoterricola sediminis sp. nov., Geothrix oryzae sp. nov., Geothrix edaphica sp. nov., Geothrix rubra sp. nov., and Geothrix limicola sp. nov., six novel members of Acidobacteriota isolated from soils.</title>
        <authorList>
            <person name="Weisberg A.J."/>
            <person name="Pearce E."/>
            <person name="Kramer C.G."/>
            <person name="Chang J.H."/>
            <person name="Clarke C.R."/>
        </authorList>
    </citation>
    <scope>NUCLEOTIDE SEQUENCE</scope>
    <source>
        <strain evidence="3">ND06-05F</strain>
    </source>
</reference>
<dbReference type="InterPro" id="IPR001680">
    <property type="entry name" value="WD40_rpt"/>
</dbReference>
<feature type="compositionally biased region" description="Low complexity" evidence="2">
    <location>
        <begin position="210"/>
        <end position="224"/>
    </location>
</feature>
<dbReference type="PANTHER" id="PTHR19879">
    <property type="entry name" value="TRANSCRIPTION INITIATION FACTOR TFIID"/>
    <property type="match status" value="1"/>
</dbReference>
<accession>A0AAJ2PJL7</accession>
<evidence type="ECO:0000313" key="3">
    <source>
        <dbReference type="EMBL" id="MDX3128569.1"/>
    </source>
</evidence>
<sequence>MWLWDPNTAIPVATFDTDSIRGIRAAAYSPDGTVLATADVYRTLHLRDPATGAVWCTFTTDHYGSRTLAFSTDGTLLAAVGDGGTVSLWNIDIDTGNVQHTFTHNGTQAIQAVAFRTDGEMLATADEHGTVCLSVCLWNLTTGVLRGVLTGHEGAVGALAFSGPWLATAGDNATLRIWDPDAGTVLTLMRALSTLTHRQMITQVMCNLHPSSGGSRTRTRPSSSWNWPGACSTPCRRP</sequence>
<dbReference type="InterPro" id="IPR036322">
    <property type="entry name" value="WD40_repeat_dom_sf"/>
</dbReference>
<comment type="caution">
    <text evidence="3">The sequence shown here is derived from an EMBL/GenBank/DDBJ whole genome shotgun (WGS) entry which is preliminary data.</text>
</comment>
<protein>
    <submittedName>
        <fullName evidence="3">Uncharacterized protein</fullName>
    </submittedName>
</protein>
<dbReference type="PROSITE" id="PS50294">
    <property type="entry name" value="WD_REPEATS_REGION"/>
    <property type="match status" value="1"/>
</dbReference>
<name>A0AAJ2PJL7_9ACTN</name>
<evidence type="ECO:0000256" key="2">
    <source>
        <dbReference type="SAM" id="MobiDB-lite"/>
    </source>
</evidence>
<dbReference type="SUPFAM" id="SSF50978">
    <property type="entry name" value="WD40 repeat-like"/>
    <property type="match status" value="1"/>
</dbReference>
<dbReference type="AlphaFoldDB" id="A0AAJ2PJL7"/>
<dbReference type="InterPro" id="IPR015943">
    <property type="entry name" value="WD40/YVTN_repeat-like_dom_sf"/>
</dbReference>
<evidence type="ECO:0000256" key="1">
    <source>
        <dbReference type="PROSITE-ProRule" id="PRU00221"/>
    </source>
</evidence>
<dbReference type="SMART" id="SM00320">
    <property type="entry name" value="WD40"/>
    <property type="match status" value="4"/>
</dbReference>
<keyword evidence="1" id="KW-0853">WD repeat</keyword>
<dbReference type="Proteomes" id="UP001273589">
    <property type="component" value="Unassembled WGS sequence"/>
</dbReference>
<organism evidence="3 4">
    <name type="scientific">Streptomyces europaeiscabiei</name>
    <dbReference type="NCBI Taxonomy" id="146819"/>
    <lineage>
        <taxon>Bacteria</taxon>
        <taxon>Bacillati</taxon>
        <taxon>Actinomycetota</taxon>
        <taxon>Actinomycetes</taxon>
        <taxon>Kitasatosporales</taxon>
        <taxon>Streptomycetaceae</taxon>
        <taxon>Streptomyces</taxon>
    </lineage>
</organism>
<dbReference type="PANTHER" id="PTHR19879:SF9">
    <property type="entry name" value="TRANSCRIPTION INITIATION FACTOR TFIID SUBUNIT 5"/>
    <property type="match status" value="1"/>
</dbReference>
<proteinExistence type="predicted"/>